<dbReference type="InterPro" id="IPR007485">
    <property type="entry name" value="LPS_assembly_LptE"/>
</dbReference>
<reference evidence="1 2" key="1">
    <citation type="journal article" date="2006" name="Int. J. Syst. Evol. Microbiol.">
        <title>Costertonia aggregata gen. nov., sp. nov., a mesophilic marine bacterium of the family Flavobacteriaceae, isolated from a mature biofilm.</title>
        <authorList>
            <person name="Kwon K.K."/>
            <person name="Lee Y.K."/>
            <person name="Lee H.K."/>
        </authorList>
    </citation>
    <scope>NUCLEOTIDE SEQUENCE [LARGE SCALE GENOMIC DNA]</scope>
    <source>
        <strain evidence="1 2">KCCM 42265</strain>
    </source>
</reference>
<evidence type="ECO:0000313" key="1">
    <source>
        <dbReference type="EMBL" id="QLG45821.1"/>
    </source>
</evidence>
<dbReference type="Proteomes" id="UP000509302">
    <property type="component" value="Chromosome"/>
</dbReference>
<dbReference type="RefSeq" id="WP_179242108.1">
    <property type="nucleotide sequence ID" value="NZ_CP058595.1"/>
</dbReference>
<dbReference type="GO" id="GO:0043165">
    <property type="term" value="P:Gram-negative-bacterium-type cell outer membrane assembly"/>
    <property type="evidence" value="ECO:0007669"/>
    <property type="project" value="InterPro"/>
</dbReference>
<name>A0A7H9AQQ0_9FLAO</name>
<dbReference type="KEGG" id="cagg:HYG79_10825"/>
<sequence length="172" mass="19218">MIKRISVVFFVFVILGINGCGAYNFTGGDVGTAKTFQIPQFQNYAGQSVGSTIEPGLDRDFTLALQDAILNQTNLDLVRSNGDLLYEGEIVEYRVSPMSATADQTAAQNRLTIGVNVRFFNNTKEDADFEQRFSFFFDYPANTLLDAIKSTAHEEIFERITQDIFNASLADW</sequence>
<gene>
    <name evidence="1" type="ORF">HYG79_10825</name>
</gene>
<proteinExistence type="predicted"/>
<accession>A0A7H9AQQ0</accession>
<dbReference type="GO" id="GO:0019867">
    <property type="term" value="C:outer membrane"/>
    <property type="evidence" value="ECO:0007669"/>
    <property type="project" value="InterPro"/>
</dbReference>
<dbReference type="EMBL" id="CP058595">
    <property type="protein sequence ID" value="QLG45821.1"/>
    <property type="molecule type" value="Genomic_DNA"/>
</dbReference>
<organism evidence="1 2">
    <name type="scientific">Costertonia aggregata</name>
    <dbReference type="NCBI Taxonomy" id="343403"/>
    <lineage>
        <taxon>Bacteria</taxon>
        <taxon>Pseudomonadati</taxon>
        <taxon>Bacteroidota</taxon>
        <taxon>Flavobacteriia</taxon>
        <taxon>Flavobacteriales</taxon>
        <taxon>Flavobacteriaceae</taxon>
        <taxon>Costertonia</taxon>
    </lineage>
</organism>
<dbReference type="Pfam" id="PF04390">
    <property type="entry name" value="LptE"/>
    <property type="match status" value="1"/>
</dbReference>
<evidence type="ECO:0000313" key="2">
    <source>
        <dbReference type="Proteomes" id="UP000509302"/>
    </source>
</evidence>
<dbReference type="AlphaFoldDB" id="A0A7H9AQQ0"/>
<keyword evidence="2" id="KW-1185">Reference proteome</keyword>
<protein>
    <submittedName>
        <fullName evidence="1">LptE family protein</fullName>
    </submittedName>
</protein>